<dbReference type="STRING" id="1434107.MSBR3_3067"/>
<dbReference type="RefSeq" id="WP_048109254.1">
    <property type="nucleotide sequence ID" value="NZ_CP009517.1"/>
</dbReference>
<feature type="domain" description="CYTH" evidence="1">
    <location>
        <begin position="1"/>
        <end position="173"/>
    </location>
</feature>
<dbReference type="Pfam" id="PF01928">
    <property type="entry name" value="CYTH"/>
    <property type="match status" value="1"/>
</dbReference>
<dbReference type="GO" id="GO:0004016">
    <property type="term" value="F:adenylate cyclase activity"/>
    <property type="evidence" value="ECO:0007669"/>
    <property type="project" value="UniProtKB-EC"/>
</dbReference>
<accession>A0A0E3WZQ9</accession>
<dbReference type="PATRIC" id="fig|1434107.4.peg.3881"/>
<dbReference type="InterPro" id="IPR033469">
    <property type="entry name" value="CYTH-like_dom_sf"/>
</dbReference>
<organism evidence="2 3">
    <name type="scientific">Methanosarcina barkeri 3</name>
    <dbReference type="NCBI Taxonomy" id="1434107"/>
    <lineage>
        <taxon>Archaea</taxon>
        <taxon>Methanobacteriati</taxon>
        <taxon>Methanobacteriota</taxon>
        <taxon>Stenosarchaea group</taxon>
        <taxon>Methanomicrobia</taxon>
        <taxon>Methanosarcinales</taxon>
        <taxon>Methanosarcinaceae</taxon>
        <taxon>Methanosarcina</taxon>
    </lineage>
</organism>
<dbReference type="KEGG" id="mbak:MSBR3_3067"/>
<dbReference type="InterPro" id="IPR008173">
    <property type="entry name" value="Adenylyl_cyclase_CyaB"/>
</dbReference>
<protein>
    <submittedName>
        <fullName evidence="2">Adenylate cyclase</fullName>
        <ecNumber evidence="2">4.6.1.1</ecNumber>
    </submittedName>
</protein>
<dbReference type="HOGENOM" id="CLU_105244_2_0_2"/>
<dbReference type="SUPFAM" id="SSF55154">
    <property type="entry name" value="CYTH-like phosphatases"/>
    <property type="match status" value="1"/>
</dbReference>
<dbReference type="EC" id="4.6.1.1" evidence="2"/>
<dbReference type="PANTHER" id="PTHR21028:SF2">
    <property type="entry name" value="CYTH DOMAIN-CONTAINING PROTEIN"/>
    <property type="match status" value="1"/>
</dbReference>
<gene>
    <name evidence="2" type="ORF">MSBR3_3067</name>
</gene>
<dbReference type="Gene3D" id="2.40.320.10">
    <property type="entry name" value="Hypothetical Protein Pfu-838710-001"/>
    <property type="match status" value="1"/>
</dbReference>
<evidence type="ECO:0000313" key="3">
    <source>
        <dbReference type="Proteomes" id="UP000033066"/>
    </source>
</evidence>
<dbReference type="EMBL" id="CP009517">
    <property type="protein sequence ID" value="AKB83645.1"/>
    <property type="molecule type" value="Genomic_DNA"/>
</dbReference>
<keyword evidence="2" id="KW-0456">Lyase</keyword>
<keyword evidence="3" id="KW-1185">Reference proteome</keyword>
<dbReference type="NCBIfam" id="TIGR00318">
    <property type="entry name" value="cyaB"/>
    <property type="match status" value="1"/>
</dbReference>
<proteinExistence type="predicted"/>
<evidence type="ECO:0000313" key="2">
    <source>
        <dbReference type="EMBL" id="AKB83645.1"/>
    </source>
</evidence>
<evidence type="ECO:0000259" key="1">
    <source>
        <dbReference type="PROSITE" id="PS51707"/>
    </source>
</evidence>
<dbReference type="Proteomes" id="UP000033066">
    <property type="component" value="Chromosome"/>
</dbReference>
<dbReference type="SMART" id="SM01118">
    <property type="entry name" value="CYTH"/>
    <property type="match status" value="1"/>
</dbReference>
<name>A0A0E3WZQ9_METBA</name>
<dbReference type="AlphaFoldDB" id="A0A0E3WZQ9"/>
<dbReference type="GeneID" id="24790713"/>
<dbReference type="PANTHER" id="PTHR21028">
    <property type="entry name" value="SI:CH211-156B7.4"/>
    <property type="match status" value="1"/>
</dbReference>
<dbReference type="OrthoDB" id="46040at2157"/>
<reference evidence="2" key="1">
    <citation type="submission" date="2014-07" db="EMBL/GenBank/DDBJ databases">
        <title>Methanogenic archaea and the global carbon cycle.</title>
        <authorList>
            <person name="Henriksen J.R."/>
            <person name="Luke J."/>
            <person name="Reinhart S."/>
            <person name="Benedict M.N."/>
            <person name="Youngblut N.D."/>
            <person name="Metcalf M.E."/>
            <person name="Whitaker R.J."/>
            <person name="Metcalf W.W."/>
        </authorList>
    </citation>
    <scope>NUCLEOTIDE SEQUENCE [LARGE SCALE GENOMIC DNA]</scope>
    <source>
        <strain evidence="2">3</strain>
    </source>
</reference>
<dbReference type="CDD" id="cd07890">
    <property type="entry name" value="CYTH-like_AC_IV-like"/>
    <property type="match status" value="1"/>
</dbReference>
<dbReference type="PROSITE" id="PS51707">
    <property type="entry name" value="CYTH"/>
    <property type="match status" value="1"/>
</dbReference>
<dbReference type="InterPro" id="IPR023577">
    <property type="entry name" value="CYTH_domain"/>
</dbReference>
<sequence>MIEIEVKVKADHPKAHHVLKKIGAVKLGVENQSDVYFAAPHRDFAKTDEALRIRSLNNQAVLTYKGPKLDGISKTREEFETPVDEETTIQILHALGFSEAGVVRKKREVFRSGEITVCLDIVEGLGEFLEVEIVADSEKELEASRAKLFELLKQFGAEEKDSIRISYLEMVLEKNRG</sequence>